<dbReference type="RefSeq" id="WP_249476245.1">
    <property type="nucleotide sequence ID" value="NZ_JAMBEP010000010.1"/>
</dbReference>
<keyword evidence="2" id="KW-1185">Reference proteome</keyword>
<accession>A0ABT0MMU1</accession>
<protein>
    <submittedName>
        <fullName evidence="1">Uncharacterized protein</fullName>
    </submittedName>
</protein>
<dbReference type="EMBL" id="JAMBEP010000010">
    <property type="protein sequence ID" value="MCL1636196.1"/>
    <property type="molecule type" value="Genomic_DNA"/>
</dbReference>
<feature type="non-terminal residue" evidence="1">
    <location>
        <position position="81"/>
    </location>
</feature>
<evidence type="ECO:0000313" key="1">
    <source>
        <dbReference type="EMBL" id="MCL1636196.1"/>
    </source>
</evidence>
<evidence type="ECO:0000313" key="2">
    <source>
        <dbReference type="Proteomes" id="UP001431217"/>
    </source>
</evidence>
<gene>
    <name evidence="1" type="ORF">M2650_16365</name>
</gene>
<reference evidence="1 2" key="1">
    <citation type="submission" date="2022-05" db="EMBL/GenBank/DDBJ databases">
        <title>Luteimonas sp. SX5, whole genome shotgun sequencing project.</title>
        <authorList>
            <person name="Zhao G."/>
            <person name="Shen L."/>
        </authorList>
    </citation>
    <scope>NUCLEOTIDE SEQUENCE [LARGE SCALE GENOMIC DNA]</scope>
    <source>
        <strain evidence="1 2">SX5</strain>
    </source>
</reference>
<dbReference type="Proteomes" id="UP001431217">
    <property type="component" value="Unassembled WGS sequence"/>
</dbReference>
<organism evidence="1 2">
    <name type="scientific">Luteimonas galliterrae</name>
    <dbReference type="NCBI Taxonomy" id="2940486"/>
    <lineage>
        <taxon>Bacteria</taxon>
        <taxon>Pseudomonadati</taxon>
        <taxon>Pseudomonadota</taxon>
        <taxon>Gammaproteobacteria</taxon>
        <taxon>Lysobacterales</taxon>
        <taxon>Lysobacteraceae</taxon>
        <taxon>Luteimonas</taxon>
    </lineage>
</organism>
<comment type="caution">
    <text evidence="1">The sequence shown here is derived from an EMBL/GenBank/DDBJ whole genome shotgun (WGS) entry which is preliminary data.</text>
</comment>
<proteinExistence type="predicted"/>
<name>A0ABT0MMU1_9GAMM</name>
<sequence length="81" mass="7975">MSVGASGGANWTTQLKVVPGVGGLQPALSVGYGGDGYGGLGVGFSLSAGGEISRCRQTLGQDGRHAPVSWTQADPLCLNGA</sequence>